<feature type="non-terminal residue" evidence="1">
    <location>
        <position position="1"/>
    </location>
</feature>
<dbReference type="Proteomes" id="UP000708208">
    <property type="component" value="Unassembled WGS sequence"/>
</dbReference>
<organism evidence="1 2">
    <name type="scientific">Allacma fusca</name>
    <dbReference type="NCBI Taxonomy" id="39272"/>
    <lineage>
        <taxon>Eukaryota</taxon>
        <taxon>Metazoa</taxon>
        <taxon>Ecdysozoa</taxon>
        <taxon>Arthropoda</taxon>
        <taxon>Hexapoda</taxon>
        <taxon>Collembola</taxon>
        <taxon>Symphypleona</taxon>
        <taxon>Sminthuridae</taxon>
        <taxon>Allacma</taxon>
    </lineage>
</organism>
<gene>
    <name evidence="1" type="ORF">AFUS01_LOCUS39046</name>
</gene>
<keyword evidence="2" id="KW-1185">Reference proteome</keyword>
<name>A0A8J2Q0T1_9HEXA</name>
<comment type="caution">
    <text evidence="1">The sequence shown here is derived from an EMBL/GenBank/DDBJ whole genome shotgun (WGS) entry which is preliminary data.</text>
</comment>
<dbReference type="EMBL" id="CAJVCH010550404">
    <property type="protein sequence ID" value="CAG7829171.1"/>
    <property type="molecule type" value="Genomic_DNA"/>
</dbReference>
<evidence type="ECO:0000313" key="2">
    <source>
        <dbReference type="Proteomes" id="UP000708208"/>
    </source>
</evidence>
<protein>
    <submittedName>
        <fullName evidence="1">Uncharacterized protein</fullName>
    </submittedName>
</protein>
<accession>A0A8J2Q0T1</accession>
<sequence length="13" mass="1468">MCSTKVGLRNVIF</sequence>
<reference evidence="1" key="1">
    <citation type="submission" date="2021-06" db="EMBL/GenBank/DDBJ databases">
        <authorList>
            <person name="Hodson N. C."/>
            <person name="Mongue J. A."/>
            <person name="Jaron S. K."/>
        </authorList>
    </citation>
    <scope>NUCLEOTIDE SEQUENCE</scope>
</reference>
<proteinExistence type="predicted"/>
<evidence type="ECO:0000313" key="1">
    <source>
        <dbReference type="EMBL" id="CAG7829171.1"/>
    </source>
</evidence>